<dbReference type="Proteomes" id="UP000199494">
    <property type="component" value="Unassembled WGS sequence"/>
</dbReference>
<dbReference type="Pfam" id="PF00296">
    <property type="entry name" value="Bac_luciferase"/>
    <property type="match status" value="1"/>
</dbReference>
<dbReference type="InterPro" id="IPR036661">
    <property type="entry name" value="Luciferase-like_sf"/>
</dbReference>
<dbReference type="Gene3D" id="3.20.20.30">
    <property type="entry name" value="Luciferase-like domain"/>
    <property type="match status" value="2"/>
</dbReference>
<organism evidence="1 2">
    <name type="scientific">Prauserella marina</name>
    <dbReference type="NCBI Taxonomy" id="530584"/>
    <lineage>
        <taxon>Bacteria</taxon>
        <taxon>Bacillati</taxon>
        <taxon>Actinomycetota</taxon>
        <taxon>Actinomycetes</taxon>
        <taxon>Pseudonocardiales</taxon>
        <taxon>Pseudonocardiaceae</taxon>
        <taxon>Prauserella</taxon>
    </lineage>
</organism>
<proteinExistence type="predicted"/>
<dbReference type="GO" id="GO:0005829">
    <property type="term" value="C:cytosol"/>
    <property type="evidence" value="ECO:0007669"/>
    <property type="project" value="TreeGrafter"/>
</dbReference>
<dbReference type="EMBL" id="FMZE01000006">
    <property type="protein sequence ID" value="SDD16681.1"/>
    <property type="molecule type" value="Genomic_DNA"/>
</dbReference>
<sequence length="287" mass="30503">MRGRGDFVGTAMAVNLGKIGIWRGAPGLNPDLAVEVEKLGYGAIWIGGSPGAELRLAEDLLDATSTIAVATGIVNMWNSDAATVGASYKRIAARHPGRFLLGVGIGHPEATQIYQKPYEKIVSYLDELDEAGVPVEEMALAALGPKVLRLAAERTAGAHPYLTTPEHTRQARDILGDGVLLAPEQKVVFDTDPERARAVARPAIENPYLHLVNYVNNLKRLGWKDEDIADGGSDQLIDALGIHGDAKTVAEGVTAHLDAGADHVCVQVLSAGDDPLPGYRQLADILL</sequence>
<evidence type="ECO:0000313" key="2">
    <source>
        <dbReference type="Proteomes" id="UP000199494"/>
    </source>
</evidence>
<dbReference type="AlphaFoldDB" id="A0A1G6SJ52"/>
<reference evidence="1 2" key="1">
    <citation type="submission" date="2016-10" db="EMBL/GenBank/DDBJ databases">
        <authorList>
            <person name="de Groot N.N."/>
        </authorList>
    </citation>
    <scope>NUCLEOTIDE SEQUENCE [LARGE SCALE GENOMIC DNA]</scope>
    <source>
        <strain evidence="1 2">CGMCC 4.5506</strain>
    </source>
</reference>
<accession>A0A1G6SJ52</accession>
<dbReference type="InterPro" id="IPR050766">
    <property type="entry name" value="Bact_Lucif_Oxidored"/>
</dbReference>
<dbReference type="InterPro" id="IPR011251">
    <property type="entry name" value="Luciferase-like_dom"/>
</dbReference>
<name>A0A1G6SJ52_9PSEU</name>
<dbReference type="SUPFAM" id="SSF51679">
    <property type="entry name" value="Bacterial luciferase-like"/>
    <property type="match status" value="1"/>
</dbReference>
<dbReference type="PANTHER" id="PTHR30137:SF18">
    <property type="entry name" value="CONSERVED PROTEIN"/>
    <property type="match status" value="1"/>
</dbReference>
<evidence type="ECO:0000313" key="1">
    <source>
        <dbReference type="EMBL" id="SDD16681.1"/>
    </source>
</evidence>
<gene>
    <name evidence="1" type="ORF">SAMN05421630_106215</name>
</gene>
<keyword evidence="2" id="KW-1185">Reference proteome</keyword>
<dbReference type="InterPro" id="IPR019922">
    <property type="entry name" value="Lucif-like_OxRdatse_MSMEG_4141"/>
</dbReference>
<dbReference type="NCBIfam" id="TIGR03620">
    <property type="entry name" value="F420_MSMEG_4141"/>
    <property type="match status" value="1"/>
</dbReference>
<dbReference type="GO" id="GO:0016705">
    <property type="term" value="F:oxidoreductase activity, acting on paired donors, with incorporation or reduction of molecular oxygen"/>
    <property type="evidence" value="ECO:0007669"/>
    <property type="project" value="InterPro"/>
</dbReference>
<dbReference type="STRING" id="530584.SAMN05421630_106215"/>
<protein>
    <submittedName>
        <fullName evidence="1">Probable F420-dependent oxidoreductase, MSMEG_4141 family</fullName>
    </submittedName>
</protein>
<dbReference type="PANTHER" id="PTHR30137">
    <property type="entry name" value="LUCIFERASE-LIKE MONOOXYGENASE"/>
    <property type="match status" value="1"/>
</dbReference>